<evidence type="ECO:0000256" key="6">
    <source>
        <dbReference type="ARBA" id="ARBA00038076"/>
    </source>
</evidence>
<feature type="transmembrane region" description="Helical" evidence="7">
    <location>
        <begin position="683"/>
        <end position="707"/>
    </location>
</feature>
<dbReference type="Pfam" id="PF12704">
    <property type="entry name" value="MacB_PCD"/>
    <property type="match status" value="2"/>
</dbReference>
<evidence type="ECO:0000256" key="2">
    <source>
        <dbReference type="ARBA" id="ARBA00022475"/>
    </source>
</evidence>
<feature type="transmembrane region" description="Helical" evidence="7">
    <location>
        <begin position="738"/>
        <end position="757"/>
    </location>
</feature>
<comment type="subcellular location">
    <subcellularLocation>
        <location evidence="1">Cell membrane</location>
        <topology evidence="1">Multi-pass membrane protein</topology>
    </subcellularLocation>
</comment>
<evidence type="ECO:0000313" key="11">
    <source>
        <dbReference type="Proteomes" id="UP001161325"/>
    </source>
</evidence>
<evidence type="ECO:0008006" key="12">
    <source>
        <dbReference type="Google" id="ProtNLM"/>
    </source>
</evidence>
<accession>A0AA37QGM8</accession>
<dbReference type="Proteomes" id="UP001161325">
    <property type="component" value="Unassembled WGS sequence"/>
</dbReference>
<comment type="caution">
    <text evidence="10">The sequence shown here is derived from an EMBL/GenBank/DDBJ whole genome shotgun (WGS) entry which is preliminary data.</text>
</comment>
<dbReference type="Pfam" id="PF02687">
    <property type="entry name" value="FtsX"/>
    <property type="match status" value="2"/>
</dbReference>
<keyword evidence="3 7" id="KW-0812">Transmembrane</keyword>
<feature type="transmembrane region" description="Helical" evidence="7">
    <location>
        <begin position="769"/>
        <end position="789"/>
    </location>
</feature>
<feature type="domain" description="ABC3 transporter permease C-terminal" evidence="8">
    <location>
        <begin position="687"/>
        <end position="799"/>
    </location>
</feature>
<feature type="transmembrane region" description="Helical" evidence="7">
    <location>
        <begin position="319"/>
        <end position="338"/>
    </location>
</feature>
<dbReference type="GO" id="GO:0005886">
    <property type="term" value="C:plasma membrane"/>
    <property type="evidence" value="ECO:0007669"/>
    <property type="project" value="UniProtKB-SubCell"/>
</dbReference>
<keyword evidence="4 7" id="KW-1133">Transmembrane helix</keyword>
<organism evidence="10 11">
    <name type="scientific">Roseisolibacter agri</name>
    <dbReference type="NCBI Taxonomy" id="2014610"/>
    <lineage>
        <taxon>Bacteria</taxon>
        <taxon>Pseudomonadati</taxon>
        <taxon>Gemmatimonadota</taxon>
        <taxon>Gemmatimonadia</taxon>
        <taxon>Gemmatimonadales</taxon>
        <taxon>Gemmatimonadaceae</taxon>
        <taxon>Roseisolibacter</taxon>
    </lineage>
</organism>
<dbReference type="InterPro" id="IPR017800">
    <property type="entry name" value="ADOP"/>
</dbReference>
<dbReference type="InterPro" id="IPR025857">
    <property type="entry name" value="MacB_PCD"/>
</dbReference>
<protein>
    <recommendedName>
        <fullName evidence="12">Macrolide export ATP-binding/permease protein MacB</fullName>
    </recommendedName>
</protein>
<feature type="domain" description="MacB-like periplasmic core" evidence="9">
    <location>
        <begin position="22"/>
        <end position="233"/>
    </location>
</feature>
<dbReference type="InterPro" id="IPR050250">
    <property type="entry name" value="Macrolide_Exporter_MacB"/>
</dbReference>
<keyword evidence="11" id="KW-1185">Reference proteome</keyword>
<reference evidence="10" key="1">
    <citation type="submission" date="2022-08" db="EMBL/GenBank/DDBJ databases">
        <title>Draft genome sequencing of Roseisolibacter agri AW1220.</title>
        <authorList>
            <person name="Tobiishi Y."/>
            <person name="Tonouchi A."/>
        </authorList>
    </citation>
    <scope>NUCLEOTIDE SEQUENCE</scope>
    <source>
        <strain evidence="10">AW1220</strain>
    </source>
</reference>
<feature type="transmembrane region" description="Helical" evidence="7">
    <location>
        <begin position="365"/>
        <end position="386"/>
    </location>
</feature>
<dbReference type="NCBIfam" id="TIGR03434">
    <property type="entry name" value="ADOP"/>
    <property type="match status" value="1"/>
</dbReference>
<feature type="transmembrane region" description="Helical" evidence="7">
    <location>
        <begin position="416"/>
        <end position="436"/>
    </location>
</feature>
<evidence type="ECO:0000259" key="8">
    <source>
        <dbReference type="Pfam" id="PF02687"/>
    </source>
</evidence>
<sequence>MLNDVRTALRALTRAPRLAVVVALTFALGLAANTAVFAAVNALLLRPLPFPHAERLVDVHEHSETRLCAGCAVGTSWETFVDWRARATLFDAMGAYAERDVVLGGAPGAERAPSAAVSPALFTMLGAPVALGRALDAADDRPGAAAVVVVSHELWTRRFGGDSAVVGRTLLVNGAPHTVVGVVGPRFHFPEFAQLWTAIGAAPPDGGREARDLGVIGLLKADATRAAADAQMASIMAGLAEEQPQALREWSAGVTPLRHDLAGEEASLGWALLGAVLLVQLVVCANVAGLLLARAAERRRELAVRAALGASRGRLARQLLVEVGVLAAIGAGLGFWMASFAVETAAARAAGRIPYWIDLTVDWRVAAFCAALTVVAALASGLGIAVRASRPNVRGALQDAGPNASATRRQGRVRTALVVTELASALVLLAAAGLLVKTVARHARPEEGALADRLVTADVRLLGERYADSAQVGEAALAMLGAMARTPGVERAAVTRFEFLAGFGGSDQPVTLEGGRAPAAGASPRFAMVVSPGWRATRGLPLLAGRDLTDADRAGAAPVALVNAAMAERLWPGASALGRRVKLGPPDSDRPWVTVVGVLDNVTNPRAARATAGSMVYVPFAQWPGRPLSVVARTASADAAERVSAAMPAALRAVLPDEPVDDAVTVARGARDRVAPQRLLSRVLGGFAAFAVLIAAIGVFGVVAASAAQRTREIGLRVALGASPRQVATLLSRRADRMVLVGVGLGLVGALAASGALRALLFGADPLDLPVLVGVSVLLAAVALLAGWLPARRAARMDPVAALRVER</sequence>
<evidence type="ECO:0000256" key="1">
    <source>
        <dbReference type="ARBA" id="ARBA00004651"/>
    </source>
</evidence>
<feature type="domain" description="ABC3 transporter permease C-terminal" evidence="8">
    <location>
        <begin position="276"/>
        <end position="392"/>
    </location>
</feature>
<feature type="domain" description="MacB-like periplasmic core" evidence="9">
    <location>
        <begin position="479"/>
        <end position="648"/>
    </location>
</feature>
<dbReference type="PANTHER" id="PTHR30572:SF4">
    <property type="entry name" value="ABC TRANSPORTER PERMEASE YTRF"/>
    <property type="match status" value="1"/>
</dbReference>
<dbReference type="InterPro" id="IPR003838">
    <property type="entry name" value="ABC3_permease_C"/>
</dbReference>
<dbReference type="RefSeq" id="WP_284349903.1">
    <property type="nucleotide sequence ID" value="NZ_BRXS01000003.1"/>
</dbReference>
<keyword evidence="5 7" id="KW-0472">Membrane</keyword>
<dbReference type="AlphaFoldDB" id="A0AA37QGM8"/>
<gene>
    <name evidence="10" type="ORF">rosag_19610</name>
</gene>
<evidence type="ECO:0000256" key="7">
    <source>
        <dbReference type="SAM" id="Phobius"/>
    </source>
</evidence>
<proteinExistence type="inferred from homology"/>
<feature type="transmembrane region" description="Helical" evidence="7">
    <location>
        <begin position="268"/>
        <end position="293"/>
    </location>
</feature>
<dbReference type="EMBL" id="BRXS01000003">
    <property type="protein sequence ID" value="GLC25448.1"/>
    <property type="molecule type" value="Genomic_DNA"/>
</dbReference>
<comment type="similarity">
    <text evidence="6">Belongs to the ABC-4 integral membrane protein family.</text>
</comment>
<evidence type="ECO:0000259" key="9">
    <source>
        <dbReference type="Pfam" id="PF12704"/>
    </source>
</evidence>
<name>A0AA37QGM8_9BACT</name>
<evidence type="ECO:0000256" key="3">
    <source>
        <dbReference type="ARBA" id="ARBA00022692"/>
    </source>
</evidence>
<evidence type="ECO:0000313" key="10">
    <source>
        <dbReference type="EMBL" id="GLC25448.1"/>
    </source>
</evidence>
<evidence type="ECO:0000256" key="4">
    <source>
        <dbReference type="ARBA" id="ARBA00022989"/>
    </source>
</evidence>
<dbReference type="GO" id="GO:0022857">
    <property type="term" value="F:transmembrane transporter activity"/>
    <property type="evidence" value="ECO:0007669"/>
    <property type="project" value="TreeGrafter"/>
</dbReference>
<evidence type="ECO:0000256" key="5">
    <source>
        <dbReference type="ARBA" id="ARBA00023136"/>
    </source>
</evidence>
<keyword evidence="2" id="KW-1003">Cell membrane</keyword>
<dbReference type="PANTHER" id="PTHR30572">
    <property type="entry name" value="MEMBRANE COMPONENT OF TRANSPORTER-RELATED"/>
    <property type="match status" value="1"/>
</dbReference>